<dbReference type="Proteomes" id="UP000198651">
    <property type="component" value="Chromosome I"/>
</dbReference>
<proteinExistence type="predicted"/>
<reference evidence="2" key="1">
    <citation type="submission" date="2015-11" db="EMBL/GenBank/DDBJ databases">
        <authorList>
            <person name="Seth-Smith H.M.B."/>
        </authorList>
    </citation>
    <scope>NUCLEOTIDE SEQUENCE [LARGE SCALE GENOMIC DNA]</scope>
    <source>
        <strain evidence="2">2013Ark11</strain>
    </source>
</reference>
<dbReference type="AlphaFoldDB" id="A0A0S4M4X9"/>
<keyword evidence="2" id="KW-1185">Reference proteome</keyword>
<evidence type="ECO:0008006" key="3">
    <source>
        <dbReference type="Google" id="ProtNLM"/>
    </source>
</evidence>
<dbReference type="RefSeq" id="WP_092343284.1">
    <property type="nucleotide sequence ID" value="NZ_FLSL01000098.1"/>
</dbReference>
<evidence type="ECO:0000313" key="1">
    <source>
        <dbReference type="EMBL" id="CUT18111.1"/>
    </source>
</evidence>
<accession>A0A0S4M4X9</accession>
<protein>
    <recommendedName>
        <fullName evidence="3">Lipoprotein</fullName>
    </recommendedName>
</protein>
<evidence type="ECO:0000313" key="2">
    <source>
        <dbReference type="Proteomes" id="UP000198651"/>
    </source>
</evidence>
<name>A0A0S4M4X9_9BURK</name>
<sequence length="359" mass="39506">MFTAKNSAVIAMILGVVLLSGCLDDRVDDDVDDNYIGSITIDSADTYPIGLTRDMTNNLISTAVGKERKGDIWSAPYGSGEMDRKTIVDYPTSDRYPLSGSYFDDSGNYLYACSNPRLSTVAPSIVIFHREDSGSYKWINSTNFDDKAKHCHSVTRIQNYVFATNSVSGDSDPNLSTAVYYADTADLTSIAPMKGLITYREFGYTPEQLTGENLITDIKAEKHQIAGKPSFYTVDSRNSLIFKVLVTGSSTKVVNPISMNLPNGIPTAIAQYSDRIFIISQSDHNKNSKGTIYKVKFDDNSPPKTTVIATTPSKVQSLVIGSDYFGKTRNPVVFALNKEVNESGVFHIDEFTFEEKNPA</sequence>
<dbReference type="OrthoDB" id="9865259at2"/>
<dbReference type="PROSITE" id="PS51257">
    <property type="entry name" value="PROKAR_LIPOPROTEIN"/>
    <property type="match status" value="1"/>
</dbReference>
<dbReference type="EMBL" id="LN906597">
    <property type="protein sequence ID" value="CUT18111.1"/>
    <property type="molecule type" value="Genomic_DNA"/>
</dbReference>
<organism evidence="1 2">
    <name type="scientific">Candidatus Ichthyocystis hellenicum</name>
    <dbReference type="NCBI Taxonomy" id="1561003"/>
    <lineage>
        <taxon>Bacteria</taxon>
        <taxon>Pseudomonadati</taxon>
        <taxon>Pseudomonadota</taxon>
        <taxon>Betaproteobacteria</taxon>
        <taxon>Burkholderiales</taxon>
        <taxon>Candidatus Ichthyocystis</taxon>
    </lineage>
</organism>
<dbReference type="SUPFAM" id="SSF75011">
    <property type="entry name" value="3-carboxy-cis,cis-mucoante lactonizing enzyme"/>
    <property type="match status" value="1"/>
</dbReference>
<gene>
    <name evidence="1" type="ORF">Ark11_1307</name>
</gene>